<organism evidence="1 2">
    <name type="scientific">Actinokineospora soli</name>
    <dbReference type="NCBI Taxonomy" id="1048753"/>
    <lineage>
        <taxon>Bacteria</taxon>
        <taxon>Bacillati</taxon>
        <taxon>Actinomycetota</taxon>
        <taxon>Actinomycetes</taxon>
        <taxon>Pseudonocardiales</taxon>
        <taxon>Pseudonocardiaceae</taxon>
        <taxon>Actinokineospora</taxon>
    </lineage>
</organism>
<evidence type="ECO:0008006" key="3">
    <source>
        <dbReference type="Google" id="ProtNLM"/>
    </source>
</evidence>
<dbReference type="EMBL" id="JBHTEY010000004">
    <property type="protein sequence ID" value="MFC7618294.1"/>
    <property type="molecule type" value="Genomic_DNA"/>
</dbReference>
<proteinExistence type="predicted"/>
<keyword evidence="2" id="KW-1185">Reference proteome</keyword>
<accession>A0ABW2TWX9</accession>
<gene>
    <name evidence="1" type="ORF">ACFQV2_37910</name>
</gene>
<comment type="caution">
    <text evidence="1">The sequence shown here is derived from an EMBL/GenBank/DDBJ whole genome shotgun (WGS) entry which is preliminary data.</text>
</comment>
<evidence type="ECO:0000313" key="2">
    <source>
        <dbReference type="Proteomes" id="UP001596512"/>
    </source>
</evidence>
<reference evidence="2" key="1">
    <citation type="journal article" date="2019" name="Int. J. Syst. Evol. Microbiol.">
        <title>The Global Catalogue of Microorganisms (GCM) 10K type strain sequencing project: providing services to taxonomists for standard genome sequencing and annotation.</title>
        <authorList>
            <consortium name="The Broad Institute Genomics Platform"/>
            <consortium name="The Broad Institute Genome Sequencing Center for Infectious Disease"/>
            <person name="Wu L."/>
            <person name="Ma J."/>
        </authorList>
    </citation>
    <scope>NUCLEOTIDE SEQUENCE [LARGE SCALE GENOMIC DNA]</scope>
    <source>
        <strain evidence="2">JCM 17695</strain>
    </source>
</reference>
<protein>
    <recommendedName>
        <fullName evidence="3">Lipoprotein</fullName>
    </recommendedName>
</protein>
<dbReference type="Proteomes" id="UP001596512">
    <property type="component" value="Unassembled WGS sequence"/>
</dbReference>
<evidence type="ECO:0000313" key="1">
    <source>
        <dbReference type="EMBL" id="MFC7618294.1"/>
    </source>
</evidence>
<sequence length="279" mass="28688">MRFAAVAAGVLVLAAGCAESKPAAVSGGFKDTVTGLLRQVAPDASPTFDAMTCGALTDPDPDSHVAMWADATLSGVAADELRRAGVQAGWQPVRADGFDVVLVSPDDVRLALRGGTVRAELANCSIAGKHQELDFHPVVPELTTEQEDVLSVGLRTTAEAVTAIHEVIGQPVDEAVFPRSGRVADATGLPVSTCKAGSGERGANWAATTKRDLPAGTDPARVKQEITGAFGDGWTVDPRPKQPGFLKAQNGSLTISVTLSATSFELSAADLDCVGVTGS</sequence>
<name>A0ABW2TWX9_9PSEU</name>
<dbReference type="PROSITE" id="PS51257">
    <property type="entry name" value="PROKAR_LIPOPROTEIN"/>
    <property type="match status" value="1"/>
</dbReference>